<gene>
    <name evidence="1" type="ORF">B0A55_02085</name>
</gene>
<evidence type="ECO:0000313" key="1">
    <source>
        <dbReference type="EMBL" id="TKA80002.1"/>
    </source>
</evidence>
<dbReference type="AlphaFoldDB" id="A0A4U0XQX9"/>
<reference evidence="1 2" key="1">
    <citation type="submission" date="2017-03" db="EMBL/GenBank/DDBJ databases">
        <title>Genomes of endolithic fungi from Antarctica.</title>
        <authorList>
            <person name="Coleine C."/>
            <person name="Masonjones S."/>
            <person name="Stajich J.E."/>
        </authorList>
    </citation>
    <scope>NUCLEOTIDE SEQUENCE [LARGE SCALE GENOMIC DNA]</scope>
    <source>
        <strain evidence="1 2">CCFEE 5184</strain>
    </source>
</reference>
<keyword evidence="2" id="KW-1185">Reference proteome</keyword>
<dbReference type="OrthoDB" id="3830464at2759"/>
<dbReference type="EMBL" id="NAJQ01000079">
    <property type="protein sequence ID" value="TKA80002.1"/>
    <property type="molecule type" value="Genomic_DNA"/>
</dbReference>
<organism evidence="1 2">
    <name type="scientific">Friedmanniomyces simplex</name>
    <dbReference type="NCBI Taxonomy" id="329884"/>
    <lineage>
        <taxon>Eukaryota</taxon>
        <taxon>Fungi</taxon>
        <taxon>Dikarya</taxon>
        <taxon>Ascomycota</taxon>
        <taxon>Pezizomycotina</taxon>
        <taxon>Dothideomycetes</taxon>
        <taxon>Dothideomycetidae</taxon>
        <taxon>Mycosphaerellales</taxon>
        <taxon>Teratosphaeriaceae</taxon>
        <taxon>Friedmanniomyces</taxon>
    </lineage>
</organism>
<sequence length="93" mass="10871">MFHEMLEEARREYRRCNLVECRHICVEILRQPYCPTYATVKALHLLSGTVSIEKSFGFLQQARQVIEEASRVGDTEVLQTLRANTTELHELYT</sequence>
<accession>A0A4U0XQX9</accession>
<comment type="caution">
    <text evidence="1">The sequence shown here is derived from an EMBL/GenBank/DDBJ whole genome shotgun (WGS) entry which is preliminary data.</text>
</comment>
<dbReference type="Proteomes" id="UP000309340">
    <property type="component" value="Unassembled WGS sequence"/>
</dbReference>
<name>A0A4U0XQX9_9PEZI</name>
<proteinExistence type="predicted"/>
<protein>
    <submittedName>
        <fullName evidence="1">Uncharacterized protein</fullName>
    </submittedName>
</protein>
<evidence type="ECO:0000313" key="2">
    <source>
        <dbReference type="Proteomes" id="UP000309340"/>
    </source>
</evidence>